<dbReference type="AlphaFoldDB" id="A0A0E9S3K4"/>
<sequence>MEWLCCRICYSCSNNRPNNSVSQNHCHLAF</sequence>
<proteinExistence type="predicted"/>
<dbReference type="EMBL" id="GBXM01073449">
    <property type="protein sequence ID" value="JAH35128.1"/>
    <property type="molecule type" value="Transcribed_RNA"/>
</dbReference>
<reference evidence="1" key="2">
    <citation type="journal article" date="2015" name="Fish Shellfish Immunol.">
        <title>Early steps in the European eel (Anguilla anguilla)-Vibrio vulnificus interaction in the gills: Role of the RtxA13 toxin.</title>
        <authorList>
            <person name="Callol A."/>
            <person name="Pajuelo D."/>
            <person name="Ebbesson L."/>
            <person name="Teles M."/>
            <person name="MacKenzie S."/>
            <person name="Amaro C."/>
        </authorList>
    </citation>
    <scope>NUCLEOTIDE SEQUENCE</scope>
</reference>
<protein>
    <submittedName>
        <fullName evidence="1">Uncharacterized protein</fullName>
    </submittedName>
</protein>
<evidence type="ECO:0000313" key="1">
    <source>
        <dbReference type="EMBL" id="JAH35128.1"/>
    </source>
</evidence>
<accession>A0A0E9S3K4</accession>
<name>A0A0E9S3K4_ANGAN</name>
<organism evidence="1">
    <name type="scientific">Anguilla anguilla</name>
    <name type="common">European freshwater eel</name>
    <name type="synonym">Muraena anguilla</name>
    <dbReference type="NCBI Taxonomy" id="7936"/>
    <lineage>
        <taxon>Eukaryota</taxon>
        <taxon>Metazoa</taxon>
        <taxon>Chordata</taxon>
        <taxon>Craniata</taxon>
        <taxon>Vertebrata</taxon>
        <taxon>Euteleostomi</taxon>
        <taxon>Actinopterygii</taxon>
        <taxon>Neopterygii</taxon>
        <taxon>Teleostei</taxon>
        <taxon>Anguilliformes</taxon>
        <taxon>Anguillidae</taxon>
        <taxon>Anguilla</taxon>
    </lineage>
</organism>
<reference evidence="1" key="1">
    <citation type="submission" date="2014-11" db="EMBL/GenBank/DDBJ databases">
        <authorList>
            <person name="Amaro Gonzalez C."/>
        </authorList>
    </citation>
    <scope>NUCLEOTIDE SEQUENCE</scope>
</reference>